<dbReference type="PANTHER" id="PTHR42832">
    <property type="entry name" value="AMINO ACID AMINOTRANSFERASE"/>
    <property type="match status" value="1"/>
</dbReference>
<dbReference type="RefSeq" id="WP_248940659.1">
    <property type="nucleotide sequence ID" value="NZ_JAKIKS010000046.1"/>
</dbReference>
<evidence type="ECO:0000256" key="1">
    <source>
        <dbReference type="ARBA" id="ARBA00001933"/>
    </source>
</evidence>
<dbReference type="EMBL" id="JAKIKS010000046">
    <property type="protein sequence ID" value="MCL1125344.1"/>
    <property type="molecule type" value="Genomic_DNA"/>
</dbReference>
<evidence type="ECO:0000259" key="4">
    <source>
        <dbReference type="Pfam" id="PF01276"/>
    </source>
</evidence>
<reference evidence="5 6" key="1">
    <citation type="submission" date="2022-01" db="EMBL/GenBank/DDBJ databases">
        <title>Whole genome-based taxonomy of the Shewanellaceae.</title>
        <authorList>
            <person name="Martin-Rodriguez A.J."/>
        </authorList>
    </citation>
    <scope>NUCLEOTIDE SEQUENCE [LARGE SCALE GENOMIC DNA]</scope>
    <source>
        <strain evidence="5 6">DSM 17177</strain>
    </source>
</reference>
<evidence type="ECO:0000313" key="5">
    <source>
        <dbReference type="EMBL" id="MCL1125344.1"/>
    </source>
</evidence>
<gene>
    <name evidence="5" type="ORF">L2764_12860</name>
</gene>
<organism evidence="5 6">
    <name type="scientific">Shewanella surugensis</name>
    <dbReference type="NCBI Taxonomy" id="212020"/>
    <lineage>
        <taxon>Bacteria</taxon>
        <taxon>Pseudomonadati</taxon>
        <taxon>Pseudomonadota</taxon>
        <taxon>Gammaproteobacteria</taxon>
        <taxon>Alteromonadales</taxon>
        <taxon>Shewanellaceae</taxon>
        <taxon>Shewanella</taxon>
    </lineage>
</organism>
<keyword evidence="3" id="KW-0808">Transferase</keyword>
<comment type="cofactor">
    <cofactor evidence="1">
        <name>pyridoxal 5'-phosphate</name>
        <dbReference type="ChEBI" id="CHEBI:597326"/>
    </cofactor>
</comment>
<dbReference type="InterPro" id="IPR000310">
    <property type="entry name" value="Orn/Lys/Arg_deCO2ase_major_dom"/>
</dbReference>
<evidence type="ECO:0000256" key="3">
    <source>
        <dbReference type="ARBA" id="ARBA00022679"/>
    </source>
</evidence>
<dbReference type="InterPro" id="IPR050881">
    <property type="entry name" value="LL-DAP_aminotransferase"/>
</dbReference>
<keyword evidence="6" id="KW-1185">Reference proteome</keyword>
<dbReference type="Proteomes" id="UP001203423">
    <property type="component" value="Unassembled WGS sequence"/>
</dbReference>
<feature type="domain" description="Orn/Lys/Arg decarboxylases family 1 pyridoxal-P attachment site" evidence="4">
    <location>
        <begin position="293"/>
        <end position="518"/>
    </location>
</feature>
<dbReference type="PANTHER" id="PTHR42832:SF4">
    <property type="entry name" value="BLR3474 PROTEIN"/>
    <property type="match status" value="1"/>
</dbReference>
<name>A0ABT0LCB0_9GAMM</name>
<dbReference type="InterPro" id="IPR015424">
    <property type="entry name" value="PyrdxlP-dep_Trfase"/>
</dbReference>
<accession>A0ABT0LCB0</accession>
<sequence length="912" mass="105084">MRHQIENNGLTAFDIEAKRLESWRLMDCLSEYCEQSHACENLTSIESVLSYLFEIERFWAYPGYGVMLQLKHYFHTRQFELFYQLCHNTYGQLQTLEYRRQSFVPFKTNLSDLDRPIVIDDTELQGKGSRRSITKTYFEVLVIHPNPADYEAIYRNSLAMYKSERDEFIYDILLVSSAEDALVAILANPSIQACVYVYGYQINSVFDTFNEEYADFINHYIDLNKILEEPLTGLKTALQTLRPEVSHYMISELALVGIDARIREQFDRVLFHVEPFQELHHTILSGIRDRYSTPFFDALRTYSKKPKGVFHALPLSRGQSLKDSHWITDMLHFYGANTFLAETSSTQGGMDSLLDPKGAIKQAHFKASRAFRSKETYFVTNGTSTSNKIVMQANLEPGDIVLTAADCHKSIPYAIMLSGAYPLFLETYPLNELDLYGAVPLKRIKKVLLDLRKQGQLHRVKQITLTNSTFDGVIYNTKRYMLDILAIKPDIIFHWDEAWFAFAYFNPLYEHRTAMSVANFLKTSLHQADYQGEYQVWLKEYGDILASDEEEDHDLLVNIPLMPDPELVKVRVYSTQSTHKTLTSFRQGSMLHIFDEQYNKELFLEAYRMHTSTSPNYQIIASLDAGRRQVSLEGYERVKRAIRLATQLRQRISQHTVLKQYFSVLGDDALIPTEYRDLSPQADNSRLSQDITSHCYRYADMPKTWGQSDFVVDPTKVTVDISKTGMDGTIFRELLINKYDIQVNKTSRKTVLFIVNIGANDSTIDYLIKVLSEIANRLSDSELSGQASDSVQSEQVISLPLHRDYHDAFVPYSGEHFSTVDMRRAYYAAFDEQQIEFVPVDTDMIKQVMNECKLVSASFVTPYPPGFPVLVPGQMITYDILLYLQKMRIKEIHGYNPAVGLKVFTQGYLESL</sequence>
<dbReference type="InterPro" id="IPR015421">
    <property type="entry name" value="PyrdxlP-dep_Trfase_major"/>
</dbReference>
<dbReference type="Gene3D" id="3.90.100.10">
    <property type="entry name" value="Orn/Lys/Arg decarboxylase, C-terminal domain"/>
    <property type="match status" value="1"/>
</dbReference>
<dbReference type="Gene3D" id="3.40.640.10">
    <property type="entry name" value="Type I PLP-dependent aspartate aminotransferase-like (Major domain)"/>
    <property type="match status" value="1"/>
</dbReference>
<dbReference type="SUPFAM" id="SSF53383">
    <property type="entry name" value="PLP-dependent transferases"/>
    <property type="match status" value="1"/>
</dbReference>
<evidence type="ECO:0000256" key="2">
    <source>
        <dbReference type="ARBA" id="ARBA00022576"/>
    </source>
</evidence>
<feature type="domain" description="Orn/Lys/Arg decarboxylases family 1 pyridoxal-P attachment site" evidence="4">
    <location>
        <begin position="571"/>
        <end position="760"/>
    </location>
</feature>
<comment type="caution">
    <text evidence="5">The sequence shown here is derived from an EMBL/GenBank/DDBJ whole genome shotgun (WGS) entry which is preliminary data.</text>
</comment>
<protein>
    <recommendedName>
        <fullName evidence="4">Orn/Lys/Arg decarboxylases family 1 pyridoxal-P attachment site domain-containing protein</fullName>
    </recommendedName>
</protein>
<dbReference type="Pfam" id="PF01276">
    <property type="entry name" value="OKR_DC_1"/>
    <property type="match status" value="2"/>
</dbReference>
<evidence type="ECO:0000313" key="6">
    <source>
        <dbReference type="Proteomes" id="UP001203423"/>
    </source>
</evidence>
<keyword evidence="2" id="KW-0032">Aminotransferase</keyword>
<proteinExistence type="predicted"/>